<proteinExistence type="predicted"/>
<name>A0A6J5B1H6_9BURK</name>
<keyword evidence="2" id="KW-1185">Reference proteome</keyword>
<evidence type="ECO:0000313" key="2">
    <source>
        <dbReference type="Proteomes" id="UP000494255"/>
    </source>
</evidence>
<dbReference type="EMBL" id="CADIKC010000003">
    <property type="protein sequence ID" value="CAB3688006.1"/>
    <property type="molecule type" value="Genomic_DNA"/>
</dbReference>
<dbReference type="AlphaFoldDB" id="A0A6J5B1H6"/>
<dbReference type="RefSeq" id="WP_175051092.1">
    <property type="nucleotide sequence ID" value="NZ_CADIKC010000003.1"/>
</dbReference>
<organism evidence="1 2">
    <name type="scientific">Paraburkholderia sediminicola</name>
    <dbReference type="NCBI Taxonomy" id="458836"/>
    <lineage>
        <taxon>Bacteria</taxon>
        <taxon>Pseudomonadati</taxon>
        <taxon>Pseudomonadota</taxon>
        <taxon>Betaproteobacteria</taxon>
        <taxon>Burkholderiales</taxon>
        <taxon>Burkholderiaceae</taxon>
        <taxon>Paraburkholderia</taxon>
    </lineage>
</organism>
<dbReference type="GeneID" id="97041593"/>
<reference evidence="1 2" key="1">
    <citation type="submission" date="2020-04" db="EMBL/GenBank/DDBJ databases">
        <authorList>
            <person name="De Canck E."/>
        </authorList>
    </citation>
    <scope>NUCLEOTIDE SEQUENCE [LARGE SCALE GENOMIC DNA]</scope>
    <source>
        <strain evidence="1 2">LMG 24238</strain>
    </source>
</reference>
<sequence>MITITGINGQKHHLSAAAIASVTDASPSSQWHGIRAIVKLFDKSIIEAQEPAQQIAAAVEDQS</sequence>
<evidence type="ECO:0000313" key="1">
    <source>
        <dbReference type="EMBL" id="CAB3688006.1"/>
    </source>
</evidence>
<protein>
    <submittedName>
        <fullName evidence="1">Uncharacterized protein</fullName>
    </submittedName>
</protein>
<dbReference type="Proteomes" id="UP000494255">
    <property type="component" value="Unassembled WGS sequence"/>
</dbReference>
<gene>
    <name evidence="1" type="ORF">LMG24238_02964</name>
</gene>
<accession>A0A6J5B1H6</accession>